<sequence length="212" mass="23820">MGRGRHPEETRQKILAVSKQLFLEKGFDNTSLQDIIDQLGGLTKGVIYHHFDSKFGILQAIVSGNDLGSSHFVWHGDSGLERLQNSLKEAFSNLERQKLAYSATITLRSPRLLGEHYLAIFENSVPEIQKQVQEGIDDGSIVTNYPEEVADLIVLTFNIWIGFQTPVLTEQALRRKIAFVKLTFDGLGVPLITDDMLSLIYDLFAKLKQSTD</sequence>
<evidence type="ECO:0000313" key="4">
    <source>
        <dbReference type="EMBL" id="PCS06228.1"/>
    </source>
</evidence>
<feature type="DNA-binding region" description="H-T-H motif" evidence="2">
    <location>
        <begin position="32"/>
        <end position="51"/>
    </location>
</feature>
<protein>
    <submittedName>
        <fullName evidence="4">TetR family transcriptional regulator</fullName>
    </submittedName>
</protein>
<dbReference type="OrthoDB" id="9814200at2"/>
<reference evidence="4 5" key="1">
    <citation type="submission" date="2014-12" db="EMBL/GenBank/DDBJ databases">
        <title>Draft genome sequences of 10 type strains of Lactococcus.</title>
        <authorList>
            <person name="Sun Z."/>
            <person name="Zhong Z."/>
            <person name="Liu W."/>
            <person name="Zhang W."/>
            <person name="Zhang H."/>
        </authorList>
    </citation>
    <scope>NUCLEOTIDE SEQUENCE [LARGE SCALE GENOMIC DNA]</scope>
    <source>
        <strain evidence="4 5">DSM 20686</strain>
    </source>
</reference>
<dbReference type="PANTHER" id="PTHR43479:SF11">
    <property type="entry name" value="ACREF_ENVCD OPERON REPRESSOR-RELATED"/>
    <property type="match status" value="1"/>
</dbReference>
<keyword evidence="5" id="KW-1185">Reference proteome</keyword>
<dbReference type="InterPro" id="IPR001647">
    <property type="entry name" value="HTH_TetR"/>
</dbReference>
<evidence type="ECO:0000313" key="5">
    <source>
        <dbReference type="Proteomes" id="UP000242246"/>
    </source>
</evidence>
<dbReference type="Proteomes" id="UP000242246">
    <property type="component" value="Unassembled WGS sequence"/>
</dbReference>
<dbReference type="Gene3D" id="1.10.357.10">
    <property type="entry name" value="Tetracycline Repressor, domain 2"/>
    <property type="match status" value="1"/>
</dbReference>
<dbReference type="Pfam" id="PF00440">
    <property type="entry name" value="TetR_N"/>
    <property type="match status" value="1"/>
</dbReference>
<evidence type="ECO:0000256" key="1">
    <source>
        <dbReference type="ARBA" id="ARBA00023125"/>
    </source>
</evidence>
<dbReference type="GO" id="GO:0003677">
    <property type="term" value="F:DNA binding"/>
    <property type="evidence" value="ECO:0007669"/>
    <property type="project" value="UniProtKB-UniRule"/>
</dbReference>
<keyword evidence="1 2" id="KW-0238">DNA-binding</keyword>
<organism evidence="4 5">
    <name type="scientific">Pseudolactococcus plantarum</name>
    <dbReference type="NCBI Taxonomy" id="1365"/>
    <lineage>
        <taxon>Bacteria</taxon>
        <taxon>Bacillati</taxon>
        <taxon>Bacillota</taxon>
        <taxon>Bacilli</taxon>
        <taxon>Lactobacillales</taxon>
        <taxon>Streptococcaceae</taxon>
        <taxon>Pseudolactococcus</taxon>
    </lineage>
</organism>
<dbReference type="InterPro" id="IPR050624">
    <property type="entry name" value="HTH-type_Tx_Regulator"/>
</dbReference>
<comment type="caution">
    <text evidence="4">The sequence shown here is derived from an EMBL/GenBank/DDBJ whole genome shotgun (WGS) entry which is preliminary data.</text>
</comment>
<dbReference type="AlphaFoldDB" id="A0A2A5RYK2"/>
<dbReference type="RefSeq" id="WP_068163447.1">
    <property type="nucleotide sequence ID" value="NZ_JXJX01000009.1"/>
</dbReference>
<evidence type="ECO:0000259" key="3">
    <source>
        <dbReference type="PROSITE" id="PS50977"/>
    </source>
</evidence>
<dbReference type="PANTHER" id="PTHR43479">
    <property type="entry name" value="ACREF/ENVCD OPERON REPRESSOR-RELATED"/>
    <property type="match status" value="1"/>
</dbReference>
<name>A0A2A5RYK2_9LACT</name>
<dbReference type="SUPFAM" id="SSF46689">
    <property type="entry name" value="Homeodomain-like"/>
    <property type="match status" value="1"/>
</dbReference>
<gene>
    <name evidence="4" type="ORF">RU87_GL001749</name>
</gene>
<dbReference type="PROSITE" id="PS50977">
    <property type="entry name" value="HTH_TETR_2"/>
    <property type="match status" value="1"/>
</dbReference>
<proteinExistence type="predicted"/>
<dbReference type="InterPro" id="IPR009057">
    <property type="entry name" value="Homeodomain-like_sf"/>
</dbReference>
<dbReference type="EMBL" id="JXJX01000009">
    <property type="protein sequence ID" value="PCS06228.1"/>
    <property type="molecule type" value="Genomic_DNA"/>
</dbReference>
<evidence type="ECO:0000256" key="2">
    <source>
        <dbReference type="PROSITE-ProRule" id="PRU00335"/>
    </source>
</evidence>
<accession>A0A2A5RYK2</accession>
<dbReference type="STRING" id="1348632.GCA_001591745_01349"/>
<feature type="domain" description="HTH tetR-type" evidence="3">
    <location>
        <begin position="8"/>
        <end position="69"/>
    </location>
</feature>